<accession>A0A6L6QD40</accession>
<dbReference type="AlphaFoldDB" id="A0A6L6QD40"/>
<dbReference type="OrthoDB" id="8762718at2"/>
<reference evidence="1 2" key="1">
    <citation type="submission" date="2019-11" db="EMBL/GenBank/DDBJ databases">
        <title>Type strains purchased from KCTC, JCM and DSMZ.</title>
        <authorList>
            <person name="Lu H."/>
        </authorList>
    </citation>
    <scope>NUCLEOTIDE SEQUENCE [LARGE SCALE GENOMIC DNA]</scope>
    <source>
        <strain evidence="1 2">JCM 31587</strain>
    </source>
</reference>
<protein>
    <submittedName>
        <fullName evidence="1">Uncharacterized protein</fullName>
    </submittedName>
</protein>
<dbReference type="RefSeq" id="WP_155453065.1">
    <property type="nucleotide sequence ID" value="NZ_WNKX01000003.1"/>
</dbReference>
<keyword evidence="2" id="KW-1185">Reference proteome</keyword>
<dbReference type="EMBL" id="WNKX01000003">
    <property type="protein sequence ID" value="MTW10130.1"/>
    <property type="molecule type" value="Genomic_DNA"/>
</dbReference>
<organism evidence="1 2">
    <name type="scientific">Massilia eburnea</name>
    <dbReference type="NCBI Taxonomy" id="1776165"/>
    <lineage>
        <taxon>Bacteria</taxon>
        <taxon>Pseudomonadati</taxon>
        <taxon>Pseudomonadota</taxon>
        <taxon>Betaproteobacteria</taxon>
        <taxon>Burkholderiales</taxon>
        <taxon>Oxalobacteraceae</taxon>
        <taxon>Telluria group</taxon>
        <taxon>Massilia</taxon>
    </lineage>
</organism>
<comment type="caution">
    <text evidence="1">The sequence shown here is derived from an EMBL/GenBank/DDBJ whole genome shotgun (WGS) entry which is preliminary data.</text>
</comment>
<dbReference type="Proteomes" id="UP000472320">
    <property type="component" value="Unassembled WGS sequence"/>
</dbReference>
<gene>
    <name evidence="1" type="ORF">GM658_05900</name>
</gene>
<name>A0A6L6QD40_9BURK</name>
<evidence type="ECO:0000313" key="2">
    <source>
        <dbReference type="Proteomes" id="UP000472320"/>
    </source>
</evidence>
<sequence>MPIYRSEGLRAYTEFEAALAEEHAVVHELAQCAKIEFYGLVASDLFERVAIAHEKMLAAYKTIECFKQ</sequence>
<proteinExistence type="predicted"/>
<evidence type="ECO:0000313" key="1">
    <source>
        <dbReference type="EMBL" id="MTW10130.1"/>
    </source>
</evidence>